<organism evidence="1 2">
    <name type="scientific">Cylicostephanus goldi</name>
    <name type="common">Nematode worm</name>
    <dbReference type="NCBI Taxonomy" id="71465"/>
    <lineage>
        <taxon>Eukaryota</taxon>
        <taxon>Metazoa</taxon>
        <taxon>Ecdysozoa</taxon>
        <taxon>Nematoda</taxon>
        <taxon>Chromadorea</taxon>
        <taxon>Rhabditida</taxon>
        <taxon>Rhabditina</taxon>
        <taxon>Rhabditomorpha</taxon>
        <taxon>Strongyloidea</taxon>
        <taxon>Strongylidae</taxon>
        <taxon>Cylicostephanus</taxon>
    </lineage>
</organism>
<evidence type="ECO:0000313" key="1">
    <source>
        <dbReference type="EMBL" id="VDN30910.1"/>
    </source>
</evidence>
<protein>
    <submittedName>
        <fullName evidence="1">Uncharacterized protein</fullName>
    </submittedName>
</protein>
<keyword evidence="2" id="KW-1185">Reference proteome</keyword>
<name>A0A3P7MVL2_CYLGO</name>
<reference evidence="1 2" key="1">
    <citation type="submission" date="2018-11" db="EMBL/GenBank/DDBJ databases">
        <authorList>
            <consortium name="Pathogen Informatics"/>
        </authorList>
    </citation>
    <scope>NUCLEOTIDE SEQUENCE [LARGE SCALE GENOMIC DNA]</scope>
</reference>
<evidence type="ECO:0000313" key="2">
    <source>
        <dbReference type="Proteomes" id="UP000271889"/>
    </source>
</evidence>
<dbReference type="AlphaFoldDB" id="A0A3P7MVL2"/>
<gene>
    <name evidence="1" type="ORF">CGOC_LOCUS11666</name>
</gene>
<dbReference type="Proteomes" id="UP000271889">
    <property type="component" value="Unassembled WGS sequence"/>
</dbReference>
<proteinExistence type="predicted"/>
<dbReference type="OrthoDB" id="447290at2759"/>
<sequence length="118" mass="13203">MKELYSDFIVQEILEDETVLRLATASEVRSYVKEEEEKGVDEAVDVPSSLSAEQVTALDALDKNSKPYLIPVEGLSKEDRKAIHDFVRMRYQGKLGSETSEKGIEISYCGVNSRTSLV</sequence>
<dbReference type="EMBL" id="UYRV01117945">
    <property type="protein sequence ID" value="VDN30910.1"/>
    <property type="molecule type" value="Genomic_DNA"/>
</dbReference>
<accession>A0A3P7MVL2</accession>